<organism evidence="1 2">
    <name type="scientific">Steccherinum ochraceum</name>
    <dbReference type="NCBI Taxonomy" id="92696"/>
    <lineage>
        <taxon>Eukaryota</taxon>
        <taxon>Fungi</taxon>
        <taxon>Dikarya</taxon>
        <taxon>Basidiomycota</taxon>
        <taxon>Agaricomycotina</taxon>
        <taxon>Agaricomycetes</taxon>
        <taxon>Polyporales</taxon>
        <taxon>Steccherinaceae</taxon>
        <taxon>Steccherinum</taxon>
    </lineage>
</organism>
<accession>A0A4R0RCB1</accession>
<gene>
    <name evidence="1" type="ORF">EIP91_010711</name>
</gene>
<protein>
    <recommendedName>
        <fullName evidence="3">DUF4336 domain-containing protein</fullName>
    </recommendedName>
</protein>
<evidence type="ECO:0000313" key="2">
    <source>
        <dbReference type="Proteomes" id="UP000292702"/>
    </source>
</evidence>
<name>A0A4R0RCB1_9APHY</name>
<keyword evidence="2" id="KW-1185">Reference proteome</keyword>
<reference evidence="1 2" key="1">
    <citation type="submission" date="2018-11" db="EMBL/GenBank/DDBJ databases">
        <title>Genome assembly of Steccherinum ochraceum LE-BIN_3174, the white-rot fungus of the Steccherinaceae family (The Residual Polyporoid clade, Polyporales, Basidiomycota).</title>
        <authorList>
            <person name="Fedorova T.V."/>
            <person name="Glazunova O.A."/>
            <person name="Landesman E.O."/>
            <person name="Moiseenko K.V."/>
            <person name="Psurtseva N.V."/>
            <person name="Savinova O.S."/>
            <person name="Shakhova N.V."/>
            <person name="Tyazhelova T.V."/>
            <person name="Vasina D.V."/>
        </authorList>
    </citation>
    <scope>NUCLEOTIDE SEQUENCE [LARGE SCALE GENOMIC DNA]</scope>
    <source>
        <strain evidence="1 2">LE-BIN_3174</strain>
    </source>
</reference>
<dbReference type="OrthoDB" id="421671at2759"/>
<sequence length="250" mass="28768">MSTQNASPKPEVVIREVTSNVCIFSRPLNLYNRLPVGGRSTAIKLNNGTIWLLASTPLNDETKAKLKELGNDVRFIVAPNVMHHLFLKPYKDYFPQAKVIGPKGLNEKKKAEGWQLDAVFDEDHPEVKYGFEDEIDYCFFSGYKNQDVAFFHKASKTAFGADLLFNLPGYEQYTFADTSAYFPVLAYLRPRSWLMQLFIWKNELDFGKMKQHAAIVAKWDFNRWIPCHGNVIENNARSAFKDTYSRYGPF</sequence>
<evidence type="ECO:0008006" key="3">
    <source>
        <dbReference type="Google" id="ProtNLM"/>
    </source>
</evidence>
<dbReference type="Pfam" id="PF14234">
    <property type="entry name" value="DUF4336"/>
    <property type="match status" value="1"/>
</dbReference>
<dbReference type="SUPFAM" id="SSF56281">
    <property type="entry name" value="Metallo-hydrolase/oxidoreductase"/>
    <property type="match status" value="1"/>
</dbReference>
<dbReference type="AlphaFoldDB" id="A0A4R0RCB1"/>
<dbReference type="PANTHER" id="PTHR33835:SF1">
    <property type="entry name" value="METALLO-BETA-LACTAMASE DOMAIN-CONTAINING PROTEIN"/>
    <property type="match status" value="1"/>
</dbReference>
<dbReference type="InterPro" id="IPR036866">
    <property type="entry name" value="RibonucZ/Hydroxyglut_hydro"/>
</dbReference>
<evidence type="ECO:0000313" key="1">
    <source>
        <dbReference type="EMBL" id="TCD60104.1"/>
    </source>
</evidence>
<comment type="caution">
    <text evidence="1">The sequence shown here is derived from an EMBL/GenBank/DDBJ whole genome shotgun (WGS) entry which is preliminary data.</text>
</comment>
<dbReference type="InterPro" id="IPR025638">
    <property type="entry name" value="DUF4336"/>
</dbReference>
<dbReference type="PANTHER" id="PTHR33835">
    <property type="entry name" value="YALI0C07656P"/>
    <property type="match status" value="1"/>
</dbReference>
<dbReference type="Proteomes" id="UP000292702">
    <property type="component" value="Unassembled WGS sequence"/>
</dbReference>
<dbReference type="EMBL" id="RWJN01000658">
    <property type="protein sequence ID" value="TCD60104.1"/>
    <property type="molecule type" value="Genomic_DNA"/>
</dbReference>
<proteinExistence type="predicted"/>